<sequence length="164" mass="19376">MNDFFGLFDDEKEDIREREEIRERDERRERTDVVEDGKLRLHQEELDIHKDRVDTGEVILSKEIVEEHKIVDVPVMHEEVVIERRAIDHEPTDEFINAEETIHIPVGEERVEVGKHTVVTGEVSAYKRAVEDTHHVDEVLRREEARVETTGEAHVVHDEEPRYE</sequence>
<accession>A0ABT6H6D4</accession>
<dbReference type="InterPro" id="IPR019060">
    <property type="entry name" value="DUF2382"/>
</dbReference>
<evidence type="ECO:0000256" key="1">
    <source>
        <dbReference type="SAM" id="MobiDB-lite"/>
    </source>
</evidence>
<dbReference type="Proteomes" id="UP001218246">
    <property type="component" value="Unassembled WGS sequence"/>
</dbReference>
<dbReference type="PANTHER" id="PTHR38463">
    <property type="entry name" value="STRESS RESPONSE PROTEIN YSNF"/>
    <property type="match status" value="1"/>
</dbReference>
<organism evidence="3 4">
    <name type="scientific">Ectobacillus antri</name>
    <dbReference type="NCBI Taxonomy" id="2486280"/>
    <lineage>
        <taxon>Bacteria</taxon>
        <taxon>Bacillati</taxon>
        <taxon>Bacillota</taxon>
        <taxon>Bacilli</taxon>
        <taxon>Bacillales</taxon>
        <taxon>Bacillaceae</taxon>
        <taxon>Ectobacillus</taxon>
    </lineage>
</organism>
<evidence type="ECO:0000313" key="3">
    <source>
        <dbReference type="EMBL" id="MDG5754798.1"/>
    </source>
</evidence>
<name>A0ABT6H6D4_9BACI</name>
<protein>
    <submittedName>
        <fullName evidence="3">YsnF/AvaK domain-containing protein</fullName>
    </submittedName>
</protein>
<dbReference type="EMBL" id="JARULN010000013">
    <property type="protein sequence ID" value="MDG5754798.1"/>
    <property type="molecule type" value="Genomic_DNA"/>
</dbReference>
<dbReference type="RefSeq" id="WP_124565158.1">
    <property type="nucleotide sequence ID" value="NZ_JARRRY010000013.1"/>
</dbReference>
<evidence type="ECO:0000313" key="4">
    <source>
        <dbReference type="Proteomes" id="UP001218246"/>
    </source>
</evidence>
<dbReference type="InterPro" id="IPR052967">
    <property type="entry name" value="Stress_Response_Assoc"/>
</dbReference>
<comment type="caution">
    <text evidence="3">The sequence shown here is derived from an EMBL/GenBank/DDBJ whole genome shotgun (WGS) entry which is preliminary data.</text>
</comment>
<feature type="region of interest" description="Disordered" evidence="1">
    <location>
        <begin position="145"/>
        <end position="164"/>
    </location>
</feature>
<reference evidence="3 4" key="1">
    <citation type="submission" date="2023-04" db="EMBL/GenBank/DDBJ databases">
        <title>Ectobacillus antri isolated from activated sludge.</title>
        <authorList>
            <person name="Yan P."/>
            <person name="Liu X."/>
        </authorList>
    </citation>
    <scope>NUCLEOTIDE SEQUENCE [LARGE SCALE GENOMIC DNA]</scope>
    <source>
        <strain evidence="3 4">C18H</strain>
    </source>
</reference>
<keyword evidence="4" id="KW-1185">Reference proteome</keyword>
<dbReference type="PANTHER" id="PTHR38463:SF1">
    <property type="entry name" value="STRESS RESPONSE PROTEIN YSNF"/>
    <property type="match status" value="1"/>
</dbReference>
<gene>
    <name evidence="3" type="ORF">P6P90_12575</name>
</gene>
<feature type="domain" description="DUF2382" evidence="2">
    <location>
        <begin position="39"/>
        <end position="147"/>
    </location>
</feature>
<proteinExistence type="predicted"/>
<dbReference type="Pfam" id="PF09557">
    <property type="entry name" value="DUF2382"/>
    <property type="match status" value="1"/>
</dbReference>
<evidence type="ECO:0000259" key="2">
    <source>
        <dbReference type="Pfam" id="PF09557"/>
    </source>
</evidence>
<dbReference type="NCBIfam" id="TIGR02271">
    <property type="entry name" value="YsnF/AvaK domain"/>
    <property type="match status" value="1"/>
</dbReference>